<keyword evidence="2" id="KW-1185">Reference proteome</keyword>
<comment type="caution">
    <text evidence="1">The sequence shown here is derived from an EMBL/GenBank/DDBJ whole genome shotgun (WGS) entry which is preliminary data.</text>
</comment>
<sequence>MDQRTLLDIVTTQSKVLTSSAQVQLVILQGGVAVVQEENQRLHDEAEAGRQRGGSRPGRSANIQRNFEAGYQRLYKDYFAKNPLYNDYQCRRRFRMHRSLFLKIVNDVTEYDQYFVRKADAAGKLGLYSLQKITSALRILADGEAADRNDEYLRIGESTSHKSLERFCKAIIAIYGDEYLREPNEADTKRLLLINKKGGFPGMLGSLDCMHWEWKNCPTAWAGQYQGKEKVPTLVLEAVVSQDLWFWHAFFGLPGAHNDRNVLDLSPLFQSLLAGKTPPCQYTVNGTSYNHGYYLADGIYPDWTTLIKTISQPQGLQQKYFAKMQEAARKDVERGFGVLQARFAIVARPGLSWSHCKMQKVMRTCIILHNMIVEDERDVTHDSFYHQQSNSEATRPASTRSADLSLFIKNYREMRDSQRHFTLRDDLIAHLWARKGKMTEDSSDSYSD</sequence>
<gene>
    <name evidence="1" type="ORF">MJO28_010745</name>
</gene>
<dbReference type="EMBL" id="CM045874">
    <property type="protein sequence ID" value="KAI7945050.1"/>
    <property type="molecule type" value="Genomic_DNA"/>
</dbReference>
<organism evidence="1 2">
    <name type="scientific">Puccinia striiformis f. sp. tritici</name>
    <dbReference type="NCBI Taxonomy" id="168172"/>
    <lineage>
        <taxon>Eukaryota</taxon>
        <taxon>Fungi</taxon>
        <taxon>Dikarya</taxon>
        <taxon>Basidiomycota</taxon>
        <taxon>Pucciniomycotina</taxon>
        <taxon>Pucciniomycetes</taxon>
        <taxon>Pucciniales</taxon>
        <taxon>Pucciniaceae</taxon>
        <taxon>Puccinia</taxon>
    </lineage>
</organism>
<evidence type="ECO:0000313" key="2">
    <source>
        <dbReference type="Proteomes" id="UP001060170"/>
    </source>
</evidence>
<name>A0ACC0E5V7_9BASI</name>
<accession>A0ACC0E5V7</accession>
<reference evidence="1 2" key="3">
    <citation type="journal article" date="2022" name="Microbiol. Spectr.">
        <title>Folding features and dynamics of 3D genome architecture in plant fungal pathogens.</title>
        <authorList>
            <person name="Xia C."/>
        </authorList>
    </citation>
    <scope>NUCLEOTIDE SEQUENCE [LARGE SCALE GENOMIC DNA]</scope>
    <source>
        <strain evidence="1 2">93-210</strain>
    </source>
</reference>
<reference evidence="2" key="2">
    <citation type="journal article" date="2018" name="Mol. Plant Microbe Interact.">
        <title>Genome sequence resources for the wheat stripe rust pathogen (Puccinia striiformis f. sp. tritici) and the barley stripe rust pathogen (Puccinia striiformis f. sp. hordei).</title>
        <authorList>
            <person name="Xia C."/>
            <person name="Wang M."/>
            <person name="Yin C."/>
            <person name="Cornejo O.E."/>
            <person name="Hulbert S.H."/>
            <person name="Chen X."/>
        </authorList>
    </citation>
    <scope>NUCLEOTIDE SEQUENCE [LARGE SCALE GENOMIC DNA]</scope>
    <source>
        <strain evidence="2">93-210</strain>
    </source>
</reference>
<evidence type="ECO:0000313" key="1">
    <source>
        <dbReference type="EMBL" id="KAI7945050.1"/>
    </source>
</evidence>
<dbReference type="Proteomes" id="UP001060170">
    <property type="component" value="Chromosome 10"/>
</dbReference>
<reference evidence="2" key="1">
    <citation type="journal article" date="2018" name="BMC Genomics">
        <title>Genomic insights into host adaptation between the wheat stripe rust pathogen (Puccinia striiformis f. sp. tritici) and the barley stripe rust pathogen (Puccinia striiformis f. sp. hordei).</title>
        <authorList>
            <person name="Xia C."/>
            <person name="Wang M."/>
            <person name="Yin C."/>
            <person name="Cornejo O.E."/>
            <person name="Hulbert S.H."/>
            <person name="Chen X."/>
        </authorList>
    </citation>
    <scope>NUCLEOTIDE SEQUENCE [LARGE SCALE GENOMIC DNA]</scope>
    <source>
        <strain evidence="2">93-210</strain>
    </source>
</reference>
<protein>
    <submittedName>
        <fullName evidence="1">Uncharacterized protein</fullName>
    </submittedName>
</protein>
<proteinExistence type="predicted"/>